<protein>
    <submittedName>
        <fullName evidence="1">Uncharacterized protein</fullName>
    </submittedName>
</protein>
<dbReference type="AlphaFoldDB" id="A0A6M3LXG9"/>
<proteinExistence type="predicted"/>
<dbReference type="EMBL" id="MT143601">
    <property type="protein sequence ID" value="QJA98699.1"/>
    <property type="molecule type" value="Genomic_DNA"/>
</dbReference>
<name>A0A6M3LXG9_9ZZZZ</name>
<evidence type="ECO:0000313" key="1">
    <source>
        <dbReference type="EMBL" id="QJA98699.1"/>
    </source>
</evidence>
<sequence>MPTCPKCKEDIDHLHAFVKETVKYEIWPESKLYPDKPDPGLNWGRPEPVEGSEVLTEFCCPECGKAIFEDRSRVPPCPVCGAKDSRLVEELGTLYIEELVEKFLEGKLYPCDSLCIHHIDKECEGTEGPLCVRPDNYKEIGDVTDNLMNQRDEDA</sequence>
<reference evidence="1" key="1">
    <citation type="submission" date="2020-03" db="EMBL/GenBank/DDBJ databases">
        <title>The deep terrestrial virosphere.</title>
        <authorList>
            <person name="Holmfeldt K."/>
            <person name="Nilsson E."/>
            <person name="Simone D."/>
            <person name="Lopez-Fernandez M."/>
            <person name="Wu X."/>
            <person name="de Brujin I."/>
            <person name="Lundin D."/>
            <person name="Andersson A."/>
            <person name="Bertilsson S."/>
            <person name="Dopson M."/>
        </authorList>
    </citation>
    <scope>NUCLEOTIDE SEQUENCE</scope>
    <source>
        <strain evidence="1">MM171A01633</strain>
    </source>
</reference>
<gene>
    <name evidence="1" type="ORF">MM171A01633_0012</name>
</gene>
<accession>A0A6M3LXG9</accession>
<organism evidence="1">
    <name type="scientific">viral metagenome</name>
    <dbReference type="NCBI Taxonomy" id="1070528"/>
    <lineage>
        <taxon>unclassified sequences</taxon>
        <taxon>metagenomes</taxon>
        <taxon>organismal metagenomes</taxon>
    </lineage>
</organism>